<dbReference type="Pfam" id="PF00378">
    <property type="entry name" value="ECH_1"/>
    <property type="match status" value="1"/>
</dbReference>
<dbReference type="EMBL" id="JAJKBJ010000001">
    <property type="protein sequence ID" value="MCL9682538.1"/>
    <property type="molecule type" value="Genomic_DNA"/>
</dbReference>
<dbReference type="Gene3D" id="3.90.226.10">
    <property type="entry name" value="2-enoyl-CoA Hydratase, Chain A, domain 1"/>
    <property type="match status" value="1"/>
</dbReference>
<dbReference type="PANTHER" id="PTHR42964">
    <property type="entry name" value="ENOYL-COA HYDRATASE"/>
    <property type="match status" value="1"/>
</dbReference>
<dbReference type="Proteomes" id="UP001139721">
    <property type="component" value="Unassembled WGS sequence"/>
</dbReference>
<dbReference type="InterPro" id="IPR051683">
    <property type="entry name" value="Enoyl-CoA_Hydratase/Isomerase"/>
</dbReference>
<dbReference type="InterPro" id="IPR001753">
    <property type="entry name" value="Enoyl-CoA_hydra/iso"/>
</dbReference>
<dbReference type="Gene3D" id="1.10.12.10">
    <property type="entry name" value="Lyase 2-enoyl-coa Hydratase, Chain A, domain 2"/>
    <property type="match status" value="1"/>
</dbReference>
<dbReference type="InterPro" id="IPR014748">
    <property type="entry name" value="Enoyl-CoA_hydra_C"/>
</dbReference>
<evidence type="ECO:0000313" key="3">
    <source>
        <dbReference type="Proteomes" id="UP001139721"/>
    </source>
</evidence>
<proteinExistence type="inferred from homology"/>
<protein>
    <submittedName>
        <fullName evidence="2">Enoyl-CoA hydratase-related protein</fullName>
    </submittedName>
</protein>
<dbReference type="CDD" id="cd06558">
    <property type="entry name" value="crotonase-like"/>
    <property type="match status" value="1"/>
</dbReference>
<dbReference type="InterPro" id="IPR029045">
    <property type="entry name" value="ClpP/crotonase-like_dom_sf"/>
</dbReference>
<evidence type="ECO:0000256" key="1">
    <source>
        <dbReference type="ARBA" id="ARBA00005254"/>
    </source>
</evidence>
<dbReference type="AlphaFoldDB" id="A0A9X2IB82"/>
<dbReference type="SUPFAM" id="SSF52096">
    <property type="entry name" value="ClpP/crotonase"/>
    <property type="match status" value="1"/>
</dbReference>
<gene>
    <name evidence="2" type="ORF">LOX96_00330</name>
</gene>
<accession>A0A9X2IB82</accession>
<organism evidence="2 3">
    <name type="scientific">Legionella maioricensis</name>
    <dbReference type="NCBI Taxonomy" id="2896528"/>
    <lineage>
        <taxon>Bacteria</taxon>
        <taxon>Pseudomonadati</taxon>
        <taxon>Pseudomonadota</taxon>
        <taxon>Gammaproteobacteria</taxon>
        <taxon>Legionellales</taxon>
        <taxon>Legionellaceae</taxon>
        <taxon>Legionella</taxon>
    </lineage>
</organism>
<sequence>MSDLFSEVQERICLLTINRISKHNAFDNYLLAEMRQQLDAAISNPDVRVIVLKANGKHFSAGADLTWMQNMVQFTEEENLEDTMVLGNLMYSLNQSPKPTIAMVQGSAFGGGAGLVAACDIAIAATSARFCFSEVKLGLIPAVISPYVVKAIGERAAKMLFMSAEIFDVKRAMDLNLVQHCVAEEELLEFTLKYAKQIGNNAPEAVKIAKQLVHDVANKKINEELVRYTASLIARKRVSAEGQQGLKAFLNKETPNWN</sequence>
<comment type="caution">
    <text evidence="2">The sequence shown here is derived from an EMBL/GenBank/DDBJ whole genome shotgun (WGS) entry which is preliminary data.</text>
</comment>
<reference evidence="2" key="1">
    <citation type="submission" date="2021-11" db="EMBL/GenBank/DDBJ databases">
        <title>Legionella maioricencis sp. nov., a new species isolated from hot water samples in Mallorca.</title>
        <authorList>
            <person name="Crespi S."/>
            <person name="Drasar V."/>
            <person name="Salva-Serra F."/>
            <person name="Jaen-Luchoro D."/>
            <person name="Pineiro-Iglesias B."/>
            <person name="Aliaga F."/>
            <person name="Fernandez-Juarez V."/>
            <person name="Coll G."/>
            <person name="Moore E.R.B."/>
            <person name="Bennasar-Figueras A."/>
        </authorList>
    </citation>
    <scope>NUCLEOTIDE SEQUENCE</scope>
    <source>
        <strain evidence="2">HCPI-6</strain>
    </source>
</reference>
<dbReference type="PANTHER" id="PTHR42964:SF1">
    <property type="entry name" value="POLYKETIDE BIOSYNTHESIS ENOYL-COA HYDRATASE PKSH-RELATED"/>
    <property type="match status" value="1"/>
</dbReference>
<dbReference type="GO" id="GO:0003824">
    <property type="term" value="F:catalytic activity"/>
    <property type="evidence" value="ECO:0007669"/>
    <property type="project" value="UniProtKB-ARBA"/>
</dbReference>
<dbReference type="RefSeq" id="WP_250419982.1">
    <property type="nucleotide sequence ID" value="NZ_JAJKBJ010000001.1"/>
</dbReference>
<dbReference type="GO" id="GO:0008300">
    <property type="term" value="P:isoprenoid catabolic process"/>
    <property type="evidence" value="ECO:0007669"/>
    <property type="project" value="TreeGrafter"/>
</dbReference>
<name>A0A9X2IB82_9GAMM</name>
<evidence type="ECO:0000313" key="2">
    <source>
        <dbReference type="EMBL" id="MCL9682538.1"/>
    </source>
</evidence>
<keyword evidence="3" id="KW-1185">Reference proteome</keyword>
<comment type="similarity">
    <text evidence="1">Belongs to the enoyl-CoA hydratase/isomerase family.</text>
</comment>